<dbReference type="Gene3D" id="2.10.90.10">
    <property type="entry name" value="Cystine-knot cytokines"/>
    <property type="match status" value="1"/>
</dbReference>
<comment type="subcellular location">
    <subcellularLocation>
        <location evidence="1">Secreted</location>
    </subcellularLocation>
</comment>
<keyword evidence="6" id="KW-1185">Reference proteome</keyword>
<organism evidence="5 6">
    <name type="scientific">Pristionchus pacificus</name>
    <name type="common">Parasitic nematode worm</name>
    <dbReference type="NCBI Taxonomy" id="54126"/>
    <lineage>
        <taxon>Eukaryota</taxon>
        <taxon>Metazoa</taxon>
        <taxon>Ecdysozoa</taxon>
        <taxon>Nematoda</taxon>
        <taxon>Chromadorea</taxon>
        <taxon>Rhabditida</taxon>
        <taxon>Rhabditina</taxon>
        <taxon>Diplogasteromorpha</taxon>
        <taxon>Diplogasteroidea</taxon>
        <taxon>Neodiplogasteridae</taxon>
        <taxon>Pristionchus</taxon>
    </lineage>
</organism>
<dbReference type="InterPro" id="IPR029034">
    <property type="entry name" value="Cystine-knot_cytokine"/>
</dbReference>
<gene>
    <name evidence="5" type="primary">WBGene00278464</name>
</gene>
<dbReference type="PANTHER" id="PTHR11848">
    <property type="entry name" value="TGF-BETA FAMILY"/>
    <property type="match status" value="1"/>
</dbReference>
<dbReference type="InterPro" id="IPR015615">
    <property type="entry name" value="TGF-beta-rel"/>
</dbReference>
<evidence type="ECO:0000313" key="6">
    <source>
        <dbReference type="Proteomes" id="UP000005239"/>
    </source>
</evidence>
<dbReference type="GO" id="GO:0008083">
    <property type="term" value="F:growth factor activity"/>
    <property type="evidence" value="ECO:0007669"/>
    <property type="project" value="UniProtKB-KW"/>
</dbReference>
<dbReference type="GO" id="GO:0005615">
    <property type="term" value="C:extracellular space"/>
    <property type="evidence" value="ECO:0000318"/>
    <property type="project" value="GO_Central"/>
</dbReference>
<evidence type="ECO:0000256" key="4">
    <source>
        <dbReference type="RuleBase" id="RU000354"/>
    </source>
</evidence>
<name>A0A454Y4J7_PRIPA</name>
<reference evidence="6" key="1">
    <citation type="journal article" date="2008" name="Nat. Genet.">
        <title>The Pristionchus pacificus genome provides a unique perspective on nematode lifestyle and parasitism.</title>
        <authorList>
            <person name="Dieterich C."/>
            <person name="Clifton S.W."/>
            <person name="Schuster L.N."/>
            <person name="Chinwalla A."/>
            <person name="Delehaunty K."/>
            <person name="Dinkelacker I."/>
            <person name="Fulton L."/>
            <person name="Fulton R."/>
            <person name="Godfrey J."/>
            <person name="Minx P."/>
            <person name="Mitreva M."/>
            <person name="Roeseler W."/>
            <person name="Tian H."/>
            <person name="Witte H."/>
            <person name="Yang S.P."/>
            <person name="Wilson R.K."/>
            <person name="Sommer R.J."/>
        </authorList>
    </citation>
    <scope>NUCLEOTIDE SEQUENCE [LARGE SCALE GENOMIC DNA]</scope>
    <source>
        <strain evidence="6">PS312</strain>
    </source>
</reference>
<protein>
    <submittedName>
        <fullName evidence="5">TGF_BETA_2 domain-containing protein</fullName>
    </submittedName>
</protein>
<accession>A0A454Y4J7</accession>
<comment type="similarity">
    <text evidence="2 4">Belongs to the TGF-beta family.</text>
</comment>
<dbReference type="InterPro" id="IPR001839">
    <property type="entry name" value="TGF-b_C"/>
</dbReference>
<evidence type="ECO:0000256" key="2">
    <source>
        <dbReference type="ARBA" id="ARBA00006656"/>
    </source>
</evidence>
<reference evidence="5" key="2">
    <citation type="submission" date="2022-06" db="UniProtKB">
        <authorList>
            <consortium name="EnsemblMetazoa"/>
        </authorList>
    </citation>
    <scope>IDENTIFICATION</scope>
    <source>
        <strain evidence="5">PS312</strain>
    </source>
</reference>
<dbReference type="PANTHER" id="PTHR11848:SF309">
    <property type="entry name" value="INHIBIN BETA CHAIN"/>
    <property type="match status" value="1"/>
</dbReference>
<accession>A0A8R1UWU8</accession>
<evidence type="ECO:0000313" key="5">
    <source>
        <dbReference type="EnsemblMetazoa" id="PPA40095.1"/>
    </source>
</evidence>
<dbReference type="AlphaFoldDB" id="A0A454Y4J7"/>
<sequence length="331" mass="37813">MKFFDKSIIFSVALLLIHIQPLFSCGDHHHHTRQIRHSLLKAMGMNDREVGRVNQEKIDEAETLLPMLNTYRKKRDDVAHFLSHFRTKDNEHILSFNNSITSRSPTSATLSYTLGPLPHSSAVLVEVYARAKNEEENTIISTSVATLNRSERTQFMTVLGNELIHGWFNLESRAIALSIVVRDVETDKIIYEGENEQFVKGVKISLSLATPLSRRRRNAEEEEENKCKTNDGNEECCVITKKFTREELNLPNLISPSTLWMSWCNGQCNKESSFQSYFSRYSSLMNHDSKDGPACCHATEYDDMEIIFMDAEGQARSSILYDMVALTCKCN</sequence>
<dbReference type="Pfam" id="PF00019">
    <property type="entry name" value="TGF_beta"/>
    <property type="match status" value="1"/>
</dbReference>
<dbReference type="GO" id="GO:0005125">
    <property type="term" value="F:cytokine activity"/>
    <property type="evidence" value="ECO:0000318"/>
    <property type="project" value="GO_Central"/>
</dbReference>
<dbReference type="CDD" id="cd08698">
    <property type="entry name" value="TGF_beta_SF"/>
    <property type="match status" value="1"/>
</dbReference>
<dbReference type="Proteomes" id="UP000005239">
    <property type="component" value="Unassembled WGS sequence"/>
</dbReference>
<proteinExistence type="inferred from homology"/>
<evidence type="ECO:0000256" key="3">
    <source>
        <dbReference type="ARBA" id="ARBA00022525"/>
    </source>
</evidence>
<keyword evidence="4" id="KW-0339">Growth factor</keyword>
<keyword evidence="3" id="KW-0964">Secreted</keyword>
<evidence type="ECO:0000256" key="1">
    <source>
        <dbReference type="ARBA" id="ARBA00004613"/>
    </source>
</evidence>
<dbReference type="SUPFAM" id="SSF57501">
    <property type="entry name" value="Cystine-knot cytokines"/>
    <property type="match status" value="1"/>
</dbReference>
<dbReference type="PROSITE" id="PS51362">
    <property type="entry name" value="TGF_BETA_2"/>
    <property type="match status" value="1"/>
</dbReference>
<dbReference type="GO" id="GO:0007178">
    <property type="term" value="P:cell surface receptor protein serine/threonine kinase signaling pathway"/>
    <property type="evidence" value="ECO:0000318"/>
    <property type="project" value="GO_Central"/>
</dbReference>
<dbReference type="EnsemblMetazoa" id="PPA40095.1">
    <property type="protein sequence ID" value="PPA40095.1"/>
    <property type="gene ID" value="WBGene00278464"/>
</dbReference>